<dbReference type="PANTHER" id="PTHR48099">
    <property type="entry name" value="C-1-TETRAHYDROFOLATE SYNTHASE, CYTOPLASMIC-RELATED"/>
    <property type="match status" value="1"/>
</dbReference>
<dbReference type="Gene3D" id="3.40.50.720">
    <property type="entry name" value="NAD(P)-binding Rossmann-like Domain"/>
    <property type="match status" value="1"/>
</dbReference>
<dbReference type="GO" id="GO:0000105">
    <property type="term" value="P:L-histidine biosynthetic process"/>
    <property type="evidence" value="ECO:0007669"/>
    <property type="project" value="UniProtKB-KW"/>
</dbReference>
<keyword evidence="3 12" id="KW-0554">One-carbon metabolism</keyword>
<dbReference type="Proteomes" id="UP000287872">
    <property type="component" value="Unassembled WGS sequence"/>
</dbReference>
<dbReference type="RefSeq" id="WP_124998891.1">
    <property type="nucleotide sequence ID" value="NZ_BHYK01000005.1"/>
</dbReference>
<evidence type="ECO:0000256" key="12">
    <source>
        <dbReference type="HAMAP-Rule" id="MF_01576"/>
    </source>
</evidence>
<dbReference type="GO" id="GO:0006164">
    <property type="term" value="P:purine nucleotide biosynthetic process"/>
    <property type="evidence" value="ECO:0007669"/>
    <property type="project" value="UniProtKB-KW"/>
</dbReference>
<keyword evidence="6 12" id="KW-0378">Hydrolase</keyword>
<dbReference type="OrthoDB" id="9803580at2"/>
<evidence type="ECO:0000256" key="2">
    <source>
        <dbReference type="ARBA" id="ARBA00011738"/>
    </source>
</evidence>
<dbReference type="Gene3D" id="3.40.50.10860">
    <property type="entry name" value="Leucine Dehydrogenase, chain A, domain 1"/>
    <property type="match status" value="1"/>
</dbReference>
<keyword evidence="5 12" id="KW-0658">Purine biosynthesis</keyword>
<sequence length="282" mass="30624">MGIKVNGKIIVENYRNEIKAVISEGTSKGLRVPSIKTILVGDDGGSLSYVKSQNNLCDKLGVSYSCTHLDKDASERDIIELIEKFNEDSSVDGIILQLPLPKKYNEKEITSKISYKKDIDGLTDKNMGRFYKGENCFIPCTALGVIEMIKNTGCVIKGKHAVVLGRSNIVGKPAAQLLLNEDATVTICHSKTLNLKEICKTADIIVAAIGKPGFVTSDFIKEGAVVIDVGTTMINDKIAGDVNFYDVINHASYVTPVPGGTGLMTTTMLIKNACEAWRNNVY</sequence>
<dbReference type="EMBL" id="BHYK01000005">
    <property type="protein sequence ID" value="GCD09457.1"/>
    <property type="molecule type" value="Genomic_DNA"/>
</dbReference>
<dbReference type="GO" id="GO:0004477">
    <property type="term" value="F:methenyltetrahydrofolate cyclohydrolase activity"/>
    <property type="evidence" value="ECO:0007669"/>
    <property type="project" value="UniProtKB-UniRule"/>
</dbReference>
<comment type="similarity">
    <text evidence="12">Belongs to the tetrahydrofolate dehydrogenase/cyclohydrolase family.</text>
</comment>
<feature type="binding site" evidence="12">
    <location>
        <position position="231"/>
    </location>
    <ligand>
        <name>NADP(+)</name>
        <dbReference type="ChEBI" id="CHEBI:58349"/>
    </ligand>
</feature>
<dbReference type="GO" id="GO:0009086">
    <property type="term" value="P:methionine biosynthetic process"/>
    <property type="evidence" value="ECO:0007669"/>
    <property type="project" value="UniProtKB-KW"/>
</dbReference>
<keyword evidence="4 12" id="KW-0028">Amino-acid biosynthesis</keyword>
<dbReference type="InterPro" id="IPR046346">
    <property type="entry name" value="Aminoacid_DH-like_N_sf"/>
</dbReference>
<dbReference type="InterPro" id="IPR036291">
    <property type="entry name" value="NAD(P)-bd_dom_sf"/>
</dbReference>
<evidence type="ECO:0000256" key="9">
    <source>
        <dbReference type="ARBA" id="ARBA00023102"/>
    </source>
</evidence>
<evidence type="ECO:0000256" key="4">
    <source>
        <dbReference type="ARBA" id="ARBA00022605"/>
    </source>
</evidence>
<evidence type="ECO:0000256" key="7">
    <source>
        <dbReference type="ARBA" id="ARBA00022857"/>
    </source>
</evidence>
<keyword evidence="11 12" id="KW-0511">Multifunctional enzyme</keyword>
<evidence type="ECO:0000256" key="8">
    <source>
        <dbReference type="ARBA" id="ARBA00023002"/>
    </source>
</evidence>
<dbReference type="Pfam" id="PF00763">
    <property type="entry name" value="THF_DHG_CYH"/>
    <property type="match status" value="1"/>
</dbReference>
<feature type="domain" description="Tetrahydrofolate dehydrogenase/cyclohydrolase NAD(P)-binding" evidence="14">
    <location>
        <begin position="139"/>
        <end position="279"/>
    </location>
</feature>
<dbReference type="InterPro" id="IPR020631">
    <property type="entry name" value="THF_DH/CycHdrlase_NAD-bd_dom"/>
</dbReference>
<organism evidence="15 16">
    <name type="scientific">Clostridium tagluense</name>
    <dbReference type="NCBI Taxonomy" id="360422"/>
    <lineage>
        <taxon>Bacteria</taxon>
        <taxon>Bacillati</taxon>
        <taxon>Bacillota</taxon>
        <taxon>Clostridia</taxon>
        <taxon>Eubacteriales</taxon>
        <taxon>Clostridiaceae</taxon>
        <taxon>Clostridium</taxon>
    </lineage>
</organism>
<accession>A0A401UIS9</accession>
<keyword evidence="7 12" id="KW-0521">NADP</keyword>
<comment type="caution">
    <text evidence="15">The sequence shown here is derived from an EMBL/GenBank/DDBJ whole genome shotgun (WGS) entry which is preliminary data.</text>
</comment>
<dbReference type="UniPathway" id="UPA00193"/>
<evidence type="ECO:0000256" key="11">
    <source>
        <dbReference type="ARBA" id="ARBA00023268"/>
    </source>
</evidence>
<evidence type="ECO:0000256" key="1">
    <source>
        <dbReference type="ARBA" id="ARBA00004777"/>
    </source>
</evidence>
<dbReference type="FunFam" id="3.40.50.720:FF:000094">
    <property type="entry name" value="Bifunctional protein FolD"/>
    <property type="match status" value="1"/>
</dbReference>
<comment type="pathway">
    <text evidence="1 12">One-carbon metabolism; tetrahydrofolate interconversion.</text>
</comment>
<evidence type="ECO:0000256" key="3">
    <source>
        <dbReference type="ARBA" id="ARBA00022563"/>
    </source>
</evidence>
<proteinExistence type="inferred from homology"/>
<dbReference type="CDD" id="cd01080">
    <property type="entry name" value="NAD_bind_m-THF_DH_Cyclohyd"/>
    <property type="match status" value="1"/>
</dbReference>
<dbReference type="GO" id="GO:0004488">
    <property type="term" value="F:methylenetetrahydrofolate dehydrogenase (NADP+) activity"/>
    <property type="evidence" value="ECO:0007669"/>
    <property type="project" value="UniProtKB-UniRule"/>
</dbReference>
<dbReference type="InterPro" id="IPR000672">
    <property type="entry name" value="THF_DH/CycHdrlase"/>
</dbReference>
<dbReference type="GO" id="GO:0005829">
    <property type="term" value="C:cytosol"/>
    <property type="evidence" value="ECO:0007669"/>
    <property type="project" value="TreeGrafter"/>
</dbReference>
<dbReference type="AlphaFoldDB" id="A0A401UIS9"/>
<name>A0A401UIS9_9CLOT</name>
<reference evidence="15 16" key="1">
    <citation type="submission" date="2018-11" db="EMBL/GenBank/DDBJ databases">
        <title>Genome sequencing and assembly of Clostridium tagluense strain A121.</title>
        <authorList>
            <person name="Murakami T."/>
            <person name="Segawa T."/>
            <person name="Shcherbakova V.A."/>
            <person name="Mori H."/>
            <person name="Yoshimura Y."/>
        </authorList>
    </citation>
    <scope>NUCLEOTIDE SEQUENCE [LARGE SCALE GENOMIC DNA]</scope>
    <source>
        <strain evidence="15 16">A121</strain>
    </source>
</reference>
<feature type="binding site" evidence="12">
    <location>
        <begin position="165"/>
        <end position="167"/>
    </location>
    <ligand>
        <name>NADP(+)</name>
        <dbReference type="ChEBI" id="CHEBI:58349"/>
    </ligand>
</feature>
<dbReference type="NCBIfam" id="NF010769">
    <property type="entry name" value="PRK14172.1"/>
    <property type="match status" value="1"/>
</dbReference>
<dbReference type="EC" id="1.5.1.5" evidence="12"/>
<comment type="caution">
    <text evidence="12">Lacks conserved residue(s) required for the propagation of feature annotation.</text>
</comment>
<dbReference type="InterPro" id="IPR020630">
    <property type="entry name" value="THF_DH/CycHdrlase_cat_dom"/>
</dbReference>
<keyword evidence="8 12" id="KW-0560">Oxidoreductase</keyword>
<comment type="catalytic activity">
    <reaction evidence="12">
        <text>(6R)-5,10-methenyltetrahydrofolate + H2O = (6R)-10-formyltetrahydrofolate + H(+)</text>
        <dbReference type="Rhea" id="RHEA:23700"/>
        <dbReference type="ChEBI" id="CHEBI:15377"/>
        <dbReference type="ChEBI" id="CHEBI:15378"/>
        <dbReference type="ChEBI" id="CHEBI:57455"/>
        <dbReference type="ChEBI" id="CHEBI:195366"/>
        <dbReference type="EC" id="3.5.4.9"/>
    </reaction>
</comment>
<dbReference type="FunFam" id="3.40.50.10860:FF:000005">
    <property type="entry name" value="C-1-tetrahydrofolate synthase, cytoplasmic, putative"/>
    <property type="match status" value="1"/>
</dbReference>
<evidence type="ECO:0000313" key="16">
    <source>
        <dbReference type="Proteomes" id="UP000287872"/>
    </source>
</evidence>
<dbReference type="EC" id="3.5.4.9" evidence="12"/>
<evidence type="ECO:0000256" key="6">
    <source>
        <dbReference type="ARBA" id="ARBA00022801"/>
    </source>
</evidence>
<dbReference type="PANTHER" id="PTHR48099:SF5">
    <property type="entry name" value="C-1-TETRAHYDROFOLATE SYNTHASE, CYTOPLASMIC"/>
    <property type="match status" value="1"/>
</dbReference>
<feature type="domain" description="Tetrahydrofolate dehydrogenase/cyclohydrolase catalytic" evidence="13">
    <location>
        <begin position="6"/>
        <end position="120"/>
    </location>
</feature>
<dbReference type="PRINTS" id="PR00085">
    <property type="entry name" value="THFDHDRGNASE"/>
</dbReference>
<evidence type="ECO:0000313" key="15">
    <source>
        <dbReference type="EMBL" id="GCD09457.1"/>
    </source>
</evidence>
<gene>
    <name evidence="12 15" type="primary">folD</name>
    <name evidence="15" type="ORF">Ctaglu_10800</name>
</gene>
<dbReference type="GO" id="GO:0035999">
    <property type="term" value="P:tetrahydrofolate interconversion"/>
    <property type="evidence" value="ECO:0007669"/>
    <property type="project" value="UniProtKB-UniRule"/>
</dbReference>
<keyword evidence="10 12" id="KW-0486">Methionine biosynthesis</keyword>
<protein>
    <recommendedName>
        <fullName evidence="12">Bifunctional protein FolD</fullName>
    </recommendedName>
    <domain>
        <recommendedName>
            <fullName evidence="12">Methylenetetrahydrofolate dehydrogenase</fullName>
            <ecNumber evidence="12">1.5.1.5</ecNumber>
        </recommendedName>
    </domain>
    <domain>
        <recommendedName>
            <fullName evidence="12">Methenyltetrahydrofolate cyclohydrolase</fullName>
            <ecNumber evidence="12">3.5.4.9</ecNumber>
        </recommendedName>
    </domain>
</protein>
<comment type="catalytic activity">
    <reaction evidence="12">
        <text>(6R)-5,10-methylene-5,6,7,8-tetrahydrofolate + NADP(+) = (6R)-5,10-methenyltetrahydrofolate + NADPH</text>
        <dbReference type="Rhea" id="RHEA:22812"/>
        <dbReference type="ChEBI" id="CHEBI:15636"/>
        <dbReference type="ChEBI" id="CHEBI:57455"/>
        <dbReference type="ChEBI" id="CHEBI:57783"/>
        <dbReference type="ChEBI" id="CHEBI:58349"/>
        <dbReference type="EC" id="1.5.1.5"/>
    </reaction>
</comment>
<keyword evidence="9 12" id="KW-0368">Histidine biosynthesis</keyword>
<dbReference type="SUPFAM" id="SSF51735">
    <property type="entry name" value="NAD(P)-binding Rossmann-fold domains"/>
    <property type="match status" value="1"/>
</dbReference>
<dbReference type="SUPFAM" id="SSF53223">
    <property type="entry name" value="Aminoacid dehydrogenase-like, N-terminal domain"/>
    <property type="match status" value="1"/>
</dbReference>
<evidence type="ECO:0000256" key="5">
    <source>
        <dbReference type="ARBA" id="ARBA00022755"/>
    </source>
</evidence>
<comment type="function">
    <text evidence="12">Catalyzes the oxidation of 5,10-methylenetetrahydrofolate to 5,10-methenyltetrahydrofolate and then the hydrolysis of 5,10-methenyltetrahydrofolate to 10-formyltetrahydrofolate.</text>
</comment>
<evidence type="ECO:0000259" key="14">
    <source>
        <dbReference type="Pfam" id="PF02882"/>
    </source>
</evidence>
<evidence type="ECO:0000256" key="10">
    <source>
        <dbReference type="ARBA" id="ARBA00023167"/>
    </source>
</evidence>
<comment type="subunit">
    <text evidence="2 12">Homodimer.</text>
</comment>
<evidence type="ECO:0000259" key="13">
    <source>
        <dbReference type="Pfam" id="PF00763"/>
    </source>
</evidence>
<dbReference type="HAMAP" id="MF_01576">
    <property type="entry name" value="THF_DHG_CYH"/>
    <property type="match status" value="1"/>
</dbReference>
<dbReference type="Pfam" id="PF02882">
    <property type="entry name" value="THF_DHG_CYH_C"/>
    <property type="match status" value="1"/>
</dbReference>
<keyword evidence="16" id="KW-1185">Reference proteome</keyword>